<comment type="caution">
    <text evidence="1">The sequence shown here is derived from an EMBL/GenBank/DDBJ whole genome shotgun (WGS) entry which is preliminary data.</text>
</comment>
<dbReference type="Proteomes" id="UP001558652">
    <property type="component" value="Unassembled WGS sequence"/>
</dbReference>
<dbReference type="AlphaFoldDB" id="A0ABD0YUJ0"/>
<organism evidence="1 2">
    <name type="scientific">Ranatra chinensis</name>
    <dbReference type="NCBI Taxonomy" id="642074"/>
    <lineage>
        <taxon>Eukaryota</taxon>
        <taxon>Metazoa</taxon>
        <taxon>Ecdysozoa</taxon>
        <taxon>Arthropoda</taxon>
        <taxon>Hexapoda</taxon>
        <taxon>Insecta</taxon>
        <taxon>Pterygota</taxon>
        <taxon>Neoptera</taxon>
        <taxon>Paraneoptera</taxon>
        <taxon>Hemiptera</taxon>
        <taxon>Heteroptera</taxon>
        <taxon>Panheteroptera</taxon>
        <taxon>Nepomorpha</taxon>
        <taxon>Nepidae</taxon>
        <taxon>Ranatrinae</taxon>
        <taxon>Ranatra</taxon>
    </lineage>
</organism>
<evidence type="ECO:0000313" key="2">
    <source>
        <dbReference type="Proteomes" id="UP001558652"/>
    </source>
</evidence>
<name>A0ABD0YUJ0_9HEMI</name>
<dbReference type="EMBL" id="JBFDAA010000012">
    <property type="protein sequence ID" value="KAL1123458.1"/>
    <property type="molecule type" value="Genomic_DNA"/>
</dbReference>
<accession>A0ABD0YUJ0</accession>
<reference evidence="1 2" key="1">
    <citation type="submission" date="2024-07" db="EMBL/GenBank/DDBJ databases">
        <title>Chromosome-level genome assembly of the water stick insect Ranatra chinensis (Heteroptera: Nepidae).</title>
        <authorList>
            <person name="Liu X."/>
        </authorList>
    </citation>
    <scope>NUCLEOTIDE SEQUENCE [LARGE SCALE GENOMIC DNA]</scope>
    <source>
        <strain evidence="1">Cailab_2021Rc</strain>
        <tissue evidence="1">Muscle</tissue>
    </source>
</reference>
<gene>
    <name evidence="1" type="ORF">AAG570_002538</name>
</gene>
<sequence>MASKRRKTFYKNKKQETTCNLPPFCDYGAISLKRNPVVLVVGATCAPGDTLEAALIRVEMTGGPRRLLPVASYAGMCAGTSCRLSAPSPPALLWPTFGHRPFRGDTLKPQVGKIKKKKLKREKINRRERRITVGTLTLD</sequence>
<keyword evidence="2" id="KW-1185">Reference proteome</keyword>
<evidence type="ECO:0000313" key="1">
    <source>
        <dbReference type="EMBL" id="KAL1123458.1"/>
    </source>
</evidence>
<proteinExistence type="predicted"/>
<protein>
    <submittedName>
        <fullName evidence="1">Uncharacterized protein</fullName>
    </submittedName>
</protein>